<reference evidence="1 2" key="1">
    <citation type="submission" date="2017-06" db="EMBL/GenBank/DDBJ databases">
        <title>Comparative genomic analysis of Ambrosia Fusariam Clade fungi.</title>
        <authorList>
            <person name="Stajich J.E."/>
            <person name="Carrillo J."/>
            <person name="Kijimoto T."/>
            <person name="Eskalen A."/>
            <person name="O'Donnell K."/>
            <person name="Kasson M."/>
        </authorList>
    </citation>
    <scope>NUCLEOTIDE SEQUENCE [LARGE SCALE GENOMIC DNA]</scope>
    <source>
        <strain evidence="1 2">UCR1854</strain>
    </source>
</reference>
<proteinExistence type="predicted"/>
<name>A0A430LUE7_9HYPO</name>
<sequence length="106" mass="12004">MALRRQVLEGIETSARTRGLKVKDEPITAVALTNYIALRSQKIGYAENLTLYSLRRRADTDLTHKIGHDAARLIMNHDPASRVLEKYYISMEDTMDVSGDRVLVSK</sequence>
<gene>
    <name evidence="1" type="ORF">BHE90_006175</name>
</gene>
<evidence type="ECO:0000313" key="1">
    <source>
        <dbReference type="EMBL" id="RTE79345.1"/>
    </source>
</evidence>
<dbReference type="AlphaFoldDB" id="A0A430LUE7"/>
<organism evidence="1 2">
    <name type="scientific">Fusarium euwallaceae</name>
    <dbReference type="NCBI Taxonomy" id="1147111"/>
    <lineage>
        <taxon>Eukaryota</taxon>
        <taxon>Fungi</taxon>
        <taxon>Dikarya</taxon>
        <taxon>Ascomycota</taxon>
        <taxon>Pezizomycotina</taxon>
        <taxon>Sordariomycetes</taxon>
        <taxon>Hypocreomycetidae</taxon>
        <taxon>Hypocreales</taxon>
        <taxon>Nectriaceae</taxon>
        <taxon>Fusarium</taxon>
        <taxon>Fusarium solani species complex</taxon>
    </lineage>
</organism>
<keyword evidence="2" id="KW-1185">Reference proteome</keyword>
<dbReference type="EMBL" id="MIKF01000076">
    <property type="protein sequence ID" value="RTE79345.1"/>
    <property type="molecule type" value="Genomic_DNA"/>
</dbReference>
<accession>A0A430LUE7</accession>
<comment type="caution">
    <text evidence="1">The sequence shown here is derived from an EMBL/GenBank/DDBJ whole genome shotgun (WGS) entry which is preliminary data.</text>
</comment>
<protein>
    <submittedName>
        <fullName evidence="1">Uncharacterized protein</fullName>
    </submittedName>
</protein>
<dbReference type="Proteomes" id="UP000287124">
    <property type="component" value="Unassembled WGS sequence"/>
</dbReference>
<evidence type="ECO:0000313" key="2">
    <source>
        <dbReference type="Proteomes" id="UP000287124"/>
    </source>
</evidence>